<dbReference type="OrthoDB" id="707896at2"/>
<proteinExistence type="predicted"/>
<gene>
    <name evidence="1" type="ORF">SAMN05661044_01370</name>
</gene>
<evidence type="ECO:0000313" key="2">
    <source>
        <dbReference type="Proteomes" id="UP000199421"/>
    </source>
</evidence>
<organism evidence="1 2">
    <name type="scientific">Olivibacter domesticus</name>
    <name type="common">Pseudosphingobacterium domesticum</name>
    <dbReference type="NCBI Taxonomy" id="407022"/>
    <lineage>
        <taxon>Bacteria</taxon>
        <taxon>Pseudomonadati</taxon>
        <taxon>Bacteroidota</taxon>
        <taxon>Sphingobacteriia</taxon>
        <taxon>Sphingobacteriales</taxon>
        <taxon>Sphingobacteriaceae</taxon>
        <taxon>Olivibacter</taxon>
    </lineage>
</organism>
<reference evidence="2" key="1">
    <citation type="submission" date="2016-10" db="EMBL/GenBank/DDBJ databases">
        <authorList>
            <person name="Varghese N."/>
            <person name="Submissions S."/>
        </authorList>
    </citation>
    <scope>NUCLEOTIDE SEQUENCE [LARGE SCALE GENOMIC DNA]</scope>
    <source>
        <strain evidence="2">DSM 18733</strain>
    </source>
</reference>
<evidence type="ECO:0000313" key="1">
    <source>
        <dbReference type="EMBL" id="SEK86760.1"/>
    </source>
</evidence>
<dbReference type="AlphaFoldDB" id="A0A1H7KJT3"/>
<sequence length="150" mass="17329">MKFSKFLKGINKDYEEIVSKEPSLSSIKLEVDLSNIRGKDFYRVLILVTEDFDKDCKTALFEIVDGAKKKYQNKYSKKGKGNKSLNSYQEFINQFIVLQSDIAENASIENTRFTKVLNLQANDFYAYEVYSIVISRGITAKSAFEQLYKK</sequence>
<name>A0A1H7KJT3_OLID1</name>
<dbReference type="EMBL" id="FOAF01000001">
    <property type="protein sequence ID" value="SEK86760.1"/>
    <property type="molecule type" value="Genomic_DNA"/>
</dbReference>
<accession>A0A1H7KJT3</accession>
<keyword evidence="2" id="KW-1185">Reference proteome</keyword>
<dbReference type="Proteomes" id="UP000199421">
    <property type="component" value="Unassembled WGS sequence"/>
</dbReference>
<dbReference type="RefSeq" id="WP_093320734.1">
    <property type="nucleotide sequence ID" value="NZ_FOAF01000001.1"/>
</dbReference>
<protein>
    <submittedName>
        <fullName evidence="1">Uncharacterized protein</fullName>
    </submittedName>
</protein>